<dbReference type="SMART" id="SM00387">
    <property type="entry name" value="HATPase_c"/>
    <property type="match status" value="1"/>
</dbReference>
<dbReference type="Gene3D" id="1.10.287.130">
    <property type="match status" value="1"/>
</dbReference>
<accession>A0ABT2MPT7</accession>
<dbReference type="Pfam" id="PF13191">
    <property type="entry name" value="AAA_16"/>
    <property type="match status" value="1"/>
</dbReference>
<evidence type="ECO:0000256" key="1">
    <source>
        <dbReference type="ARBA" id="ARBA00000085"/>
    </source>
</evidence>
<dbReference type="Gene3D" id="1.10.510.10">
    <property type="entry name" value="Transferase(Phosphotransferase) domain 1"/>
    <property type="match status" value="1"/>
</dbReference>
<dbReference type="CDD" id="cd00082">
    <property type="entry name" value="HisKA"/>
    <property type="match status" value="1"/>
</dbReference>
<keyword evidence="5" id="KW-0902">Two-component regulatory system</keyword>
<dbReference type="InterPro" id="IPR029016">
    <property type="entry name" value="GAF-like_dom_sf"/>
</dbReference>
<dbReference type="InterPro" id="IPR053159">
    <property type="entry name" value="Hybrid_Histidine_Kinase"/>
</dbReference>
<dbReference type="CDD" id="cd14014">
    <property type="entry name" value="STKc_PknB_like"/>
    <property type="match status" value="1"/>
</dbReference>
<protein>
    <recommendedName>
        <fullName evidence="2">histidine kinase</fullName>
        <ecNumber evidence="2">2.7.13.3</ecNumber>
    </recommendedName>
</protein>
<dbReference type="SUPFAM" id="SSF48452">
    <property type="entry name" value="TPR-like"/>
    <property type="match status" value="1"/>
</dbReference>
<evidence type="ECO:0000256" key="3">
    <source>
        <dbReference type="ARBA" id="ARBA00022553"/>
    </source>
</evidence>
<dbReference type="SUPFAM" id="SSF55874">
    <property type="entry name" value="ATPase domain of HSP90 chaperone/DNA topoisomerase II/histidine kinase"/>
    <property type="match status" value="1"/>
</dbReference>
<evidence type="ECO:0000259" key="6">
    <source>
        <dbReference type="PROSITE" id="PS50011"/>
    </source>
</evidence>
<name>A0ABT2MPT7_9CYAN</name>
<evidence type="ECO:0000256" key="5">
    <source>
        <dbReference type="ARBA" id="ARBA00023012"/>
    </source>
</evidence>
<keyword evidence="4" id="KW-0808">Transferase</keyword>
<dbReference type="SUPFAM" id="SSF52540">
    <property type="entry name" value="P-loop containing nucleoside triphosphate hydrolases"/>
    <property type="match status" value="1"/>
</dbReference>
<dbReference type="PRINTS" id="PR00344">
    <property type="entry name" value="BCTRLSENSOR"/>
</dbReference>
<evidence type="ECO:0000256" key="4">
    <source>
        <dbReference type="ARBA" id="ARBA00022777"/>
    </source>
</evidence>
<evidence type="ECO:0000313" key="8">
    <source>
        <dbReference type="EMBL" id="MCT7965452.1"/>
    </source>
</evidence>
<dbReference type="InterPro" id="IPR000719">
    <property type="entry name" value="Prot_kinase_dom"/>
</dbReference>
<dbReference type="InterPro" id="IPR003018">
    <property type="entry name" value="GAF"/>
</dbReference>
<feature type="domain" description="Histidine kinase" evidence="7">
    <location>
        <begin position="1568"/>
        <end position="1817"/>
    </location>
</feature>
<feature type="domain" description="Protein kinase" evidence="6">
    <location>
        <begin position="17"/>
        <end position="280"/>
    </location>
</feature>
<dbReference type="InterPro" id="IPR011009">
    <property type="entry name" value="Kinase-like_dom_sf"/>
</dbReference>
<dbReference type="Gene3D" id="3.40.50.300">
    <property type="entry name" value="P-loop containing nucleotide triphosphate hydrolases"/>
    <property type="match status" value="1"/>
</dbReference>
<dbReference type="InterPro" id="IPR003594">
    <property type="entry name" value="HATPase_dom"/>
</dbReference>
<dbReference type="SUPFAM" id="SSF47384">
    <property type="entry name" value="Homodimeric domain of signal transducing histidine kinase"/>
    <property type="match status" value="1"/>
</dbReference>
<reference evidence="8 9" key="1">
    <citation type="journal article" date="2022" name="Front. Microbiol.">
        <title>High genomic differentiation and limited gene flow indicate recent cryptic speciation within the genus Laspinema (cyanobacteria).</title>
        <authorList>
            <person name="Stanojkovic A."/>
            <person name="Skoupy S."/>
            <person name="Skaloud P."/>
            <person name="Dvorak P."/>
        </authorList>
    </citation>
    <scope>NUCLEOTIDE SEQUENCE [LARGE SCALE GENOMIC DNA]</scope>
    <source>
        <strain evidence="8 9">D2a</strain>
    </source>
</reference>
<dbReference type="PROSITE" id="PS50011">
    <property type="entry name" value="PROTEIN_KINASE_DOM"/>
    <property type="match status" value="1"/>
</dbReference>
<dbReference type="InterPro" id="IPR004358">
    <property type="entry name" value="Sig_transdc_His_kin-like_C"/>
</dbReference>
<gene>
    <name evidence="8" type="ORF">NG799_03785</name>
</gene>
<organism evidence="8 9">
    <name type="scientific">Laspinema palackyanum D2a</name>
    <dbReference type="NCBI Taxonomy" id="2953684"/>
    <lineage>
        <taxon>Bacteria</taxon>
        <taxon>Bacillati</taxon>
        <taxon>Cyanobacteriota</taxon>
        <taxon>Cyanophyceae</taxon>
        <taxon>Oscillatoriophycideae</taxon>
        <taxon>Oscillatoriales</taxon>
        <taxon>Laspinemataceae</taxon>
        <taxon>Laspinema</taxon>
        <taxon>Laspinema palackyanum</taxon>
    </lineage>
</organism>
<dbReference type="PANTHER" id="PTHR43642:SF1">
    <property type="entry name" value="HYBRID SIGNAL TRANSDUCTION HISTIDINE KINASE G"/>
    <property type="match status" value="1"/>
</dbReference>
<dbReference type="Gene3D" id="3.30.450.40">
    <property type="match status" value="1"/>
</dbReference>
<dbReference type="PROSITE" id="PS50109">
    <property type="entry name" value="HIS_KIN"/>
    <property type="match status" value="1"/>
</dbReference>
<comment type="catalytic activity">
    <reaction evidence="1">
        <text>ATP + protein L-histidine = ADP + protein N-phospho-L-histidine.</text>
        <dbReference type="EC" id="2.7.13.3"/>
    </reaction>
</comment>
<keyword evidence="9" id="KW-1185">Reference proteome</keyword>
<dbReference type="Pfam" id="PF00069">
    <property type="entry name" value="Pkinase"/>
    <property type="match status" value="1"/>
</dbReference>
<evidence type="ECO:0000259" key="7">
    <source>
        <dbReference type="PROSITE" id="PS50109"/>
    </source>
</evidence>
<dbReference type="PROSITE" id="PS00108">
    <property type="entry name" value="PROTEIN_KINASE_ST"/>
    <property type="match status" value="1"/>
</dbReference>
<dbReference type="RefSeq" id="WP_368005142.1">
    <property type="nucleotide sequence ID" value="NZ_JAMXFF010000003.1"/>
</dbReference>
<dbReference type="InterPro" id="IPR036890">
    <property type="entry name" value="HATPase_C_sf"/>
</dbReference>
<evidence type="ECO:0000313" key="9">
    <source>
        <dbReference type="Proteomes" id="UP001525890"/>
    </source>
</evidence>
<proteinExistence type="predicted"/>
<dbReference type="InterPro" id="IPR027417">
    <property type="entry name" value="P-loop_NTPase"/>
</dbReference>
<dbReference type="SMART" id="SM00065">
    <property type="entry name" value="GAF"/>
    <property type="match status" value="1"/>
</dbReference>
<dbReference type="InterPro" id="IPR036097">
    <property type="entry name" value="HisK_dim/P_sf"/>
</dbReference>
<dbReference type="SMART" id="SM00388">
    <property type="entry name" value="HisKA"/>
    <property type="match status" value="1"/>
</dbReference>
<dbReference type="Gene3D" id="3.30.565.10">
    <property type="entry name" value="Histidine kinase-like ATPase, C-terminal domain"/>
    <property type="match status" value="1"/>
</dbReference>
<dbReference type="SMART" id="SM00220">
    <property type="entry name" value="S_TKc"/>
    <property type="match status" value="1"/>
</dbReference>
<dbReference type="Pfam" id="PF02518">
    <property type="entry name" value="HATPase_c"/>
    <property type="match status" value="1"/>
</dbReference>
<dbReference type="Pfam" id="PF01590">
    <property type="entry name" value="GAF"/>
    <property type="match status" value="1"/>
</dbReference>
<dbReference type="InterPro" id="IPR008271">
    <property type="entry name" value="Ser/Thr_kinase_AS"/>
</dbReference>
<dbReference type="PANTHER" id="PTHR43642">
    <property type="entry name" value="HYBRID SIGNAL TRANSDUCTION HISTIDINE KINASE G"/>
    <property type="match status" value="1"/>
</dbReference>
<keyword evidence="3" id="KW-0597">Phosphoprotein</keyword>
<dbReference type="InterPro" id="IPR011990">
    <property type="entry name" value="TPR-like_helical_dom_sf"/>
</dbReference>
<keyword evidence="4" id="KW-0418">Kinase</keyword>
<comment type="caution">
    <text evidence="8">The sequence shown here is derived from an EMBL/GenBank/DDBJ whole genome shotgun (WGS) entry which is preliminary data.</text>
</comment>
<dbReference type="EMBL" id="JAMXFF010000003">
    <property type="protein sequence ID" value="MCT7965452.1"/>
    <property type="molecule type" value="Genomic_DNA"/>
</dbReference>
<dbReference type="Proteomes" id="UP001525890">
    <property type="component" value="Unassembled WGS sequence"/>
</dbReference>
<dbReference type="SUPFAM" id="SSF56112">
    <property type="entry name" value="Protein kinase-like (PK-like)"/>
    <property type="match status" value="1"/>
</dbReference>
<dbReference type="SUPFAM" id="SSF55781">
    <property type="entry name" value="GAF domain-like"/>
    <property type="match status" value="1"/>
</dbReference>
<dbReference type="InterPro" id="IPR003661">
    <property type="entry name" value="HisK_dim/P_dom"/>
</dbReference>
<dbReference type="InterPro" id="IPR041664">
    <property type="entry name" value="AAA_16"/>
</dbReference>
<sequence length="1817" mass="203077">MSSSSSPSKAFPEIPGYTLLEQLYLGSRTVTYRGIQQRDQRPVVIKLLQQERPSFAELVQFRNQYAIAKTLDLPGILPPLSLEPTGNSYALIMDDWGGVSLKHYTQEHPLDLAQILAIAIQVAQILHDLHQQRVIHKDIKPANLLIHPQTQEIKLIDFSIASQLPKEVQEIQNPNTLQGTLAYLAPEQTGRMNRGIDYRADYYAFGVTLYQLLSGQLPFRADDPLELIHSHIAKIPTPLHQVNPSIPEPVAALVGKLMAKNAEDRYQSALGLKYDLEQCLEQWQRQGAISHLELGQRDVSDRFLIPEKLYGREAQVQTLLNAFERVSQGPSEIMLVAGFSGIGKTAVVQEVHKPILEKRGYFIQGKFDQFKRNIPLDALVQAVEDLIEQLLCEPDQRLHRWNAAISEVLGDNGQVLIDVIPELEQIIGPQPPAPELSGTAAQNRFNRLLQQFIECFAQREHPLVIFLDDLQWADSASIQVLKLLIKGQGSVLLLGAYRDNEVSPGHPLLLALDELQQAHVSVNTIHLGPLQFQDINQLVADTLNCSPELAQPLAEFTARKTQGNPFFISQFLKTLYRDGYLTFNPHQGQWDCEIRQIGTLSLTEDVVKFLAEQLQKLPPESQSALKLAACIGNEFDLATLSLVSQQAPREVAIALWAALQEGLIFPTSALYQFFQDVESSGLSPDINPSYRFLHDRVQQAAYFLIPDGDKPATHWQIGQLLLQRGDRQAQGDKLFDIVNQLNAGTALITTPAQQQQVAELNLEAGRKAVAAAAYKTAATYFQAGLSQLPPQSWEPLYDLTLNLYRNAIEVAYLNGEFQGMEQLAREVLDHAQCFLDQIPILDIKIQAYIAQNRLPEALALAKSVLAQLGIHLPDSPTPDDTTLALERVETQLAHRPVHQLLDLPEMENPEKLAALRMLITLTSITFVAYPGLLPLGICEQVSLSLKYGNSFESAVAYGFYGLILSDMGQLAQALEFGQLAMELLEKFNAKSLKVRIVNQVYSMILPWQQPLRDCLPALQEGYQAGLENGDFEYAAYCILHHHEYEYFCGKNLIKLGDKLTQYSQALKEINQRNTLTYHEIYRQAVLNLLDAPEQPTELVGAAYNERQSLPLHYQADDRYAIYQVYLHKLILSYLFGEIEQGREWADLGKPYINGVPGLYFGSVFYFYDSLVQLADYSHLPQEQQPGILERVQENQEKLQQWAESAPMNFQHKFELVEAERYRVLGEMTAAMEAYDRAIASAKAAQYPQEEALAYERAAQFYRDWGKEKIAQVYLTDAYYGYIYWGAKTKVADLERRYPRLLAPILNPQRSLGSMMDNTFSATQSLTLTQTTTSQSSSADSSALSASLDLASVLKASQTLSGEMDLNSLLARLLEIVLKNAGADKGLLLMPQGGEWFIEAIATLEEAPQVESIPLSHYSEMAETLVHTVRRSLKPMVIADAVVHPRLRGDRYVREQQPKSLLGIPILQQGTLMGVLYLENQQTIGAFTGDRVETLQILAAQAAISIQNARLYQQVADYSHTLEAEVERKTQALRQKALDLEATLTHLQQTQSQLIQSEKMSALGQLVGGIAHEINNPINFIHGNLIHAAQYVTDLLRLIDCYQQEYPQENTGVQELRDEIELSFISQDYQNLFKSMQAGSERIKTIILSLRNFSRLDESDIKTVDLHEGLESTLMILQGRLAGNANTPPIQIVKEYGTLPGLSCYASQINQVFLSLLSNAIDALQNFQKAGVQPTIRIETKSLDSDAIEVTISDNGNGIAEGIKEHIFEPFFTTKSVGQGTGLGLSVSYAIISRHGGSLTCQSQFGVGTDLVIRLPVS</sequence>
<evidence type="ECO:0000256" key="2">
    <source>
        <dbReference type="ARBA" id="ARBA00012438"/>
    </source>
</evidence>
<dbReference type="EC" id="2.7.13.3" evidence="2"/>
<dbReference type="InterPro" id="IPR005467">
    <property type="entry name" value="His_kinase_dom"/>
</dbReference>